<reference evidence="2 3" key="1">
    <citation type="submission" date="2019-02" db="EMBL/GenBank/DDBJ databases">
        <title>Kribbella capetownensis sp. nov. and Kribbella speibonae sp. nov., isolated from soil.</title>
        <authorList>
            <person name="Curtis S.M."/>
            <person name="Norton I."/>
            <person name="Everest G.J."/>
            <person name="Meyers P.R."/>
        </authorList>
    </citation>
    <scope>NUCLEOTIDE SEQUENCE [LARGE SCALE GENOMIC DNA]</scope>
    <source>
        <strain evidence="2 3">YM53</strain>
    </source>
</reference>
<proteinExistence type="predicted"/>
<dbReference type="InterPro" id="IPR057037">
    <property type="entry name" value="TPR_rep_actino"/>
</dbReference>
<comment type="caution">
    <text evidence="2">The sequence shown here is derived from an EMBL/GenBank/DDBJ whole genome shotgun (WGS) entry which is preliminary data.</text>
</comment>
<organism evidence="2 3">
    <name type="scientific">Kribbella capetownensis</name>
    <dbReference type="NCBI Taxonomy" id="1572659"/>
    <lineage>
        <taxon>Bacteria</taxon>
        <taxon>Bacillati</taxon>
        <taxon>Actinomycetota</taxon>
        <taxon>Actinomycetes</taxon>
        <taxon>Propionibacteriales</taxon>
        <taxon>Kribbellaceae</taxon>
        <taxon>Kribbella</taxon>
    </lineage>
</organism>
<accession>A0A4R0J0J5</accession>
<name>A0A4R0J0J5_9ACTN</name>
<dbReference type="RefSeq" id="WP_131519082.1">
    <property type="nucleotide sequence ID" value="NZ_SJKD01000015.1"/>
</dbReference>
<evidence type="ECO:0000259" key="1">
    <source>
        <dbReference type="Pfam" id="PF23275"/>
    </source>
</evidence>
<gene>
    <name evidence="2" type="ORF">E0H75_40795</name>
</gene>
<keyword evidence="3" id="KW-1185">Reference proteome</keyword>
<evidence type="ECO:0000313" key="3">
    <source>
        <dbReference type="Proteomes" id="UP000293342"/>
    </source>
</evidence>
<dbReference type="Proteomes" id="UP000293342">
    <property type="component" value="Unassembled WGS sequence"/>
</dbReference>
<dbReference type="OrthoDB" id="3307062at2"/>
<sequence>MARKDEGGRHSSLADGFCMIDPVVLGGVINDLATMEAAIGTELKGLKAEFDKVGVSTHPITNLTNVGLWLHDQLPMLRRRHAAAVLLESQGMQVSAGTTMLSMPEDPTTATKQAVDLAVKNVRAALNGKPPGRDSVVAAIRAIERIRNTKGRLSPDDLLFLQSFYTGLGKDVYKVPDYLKDDKNWIAPTRTTYMPGEIVPTAIDAKTRAALAASVVGGLLTLSDERRGGGWNRLPEFVREAASDPWHYPMSTSAMGGQKAQELAAFLANSNGQDQAGTVLSKRLAITVSESAEALRSIHPPVNDEIGKTFLTLAGRNEKAMHDLLTNQGMGVPADGDADVFAGYKGAKEFLTPLVTYAWSDDGKAASSVFDWIADAKQSTDPQRRTLATEAMQGLVTTLADPAVLNQALDTEWSGREAVGVVNPEIARSLAHDTAAFLKEFSDPAADLFTTDAKGMTDGQKVTARFFTLVATDPTAAEALAASIYRYNVDGIHDELAHPGHVLDHAHRAAQLDIMLDSALNNVALERTDDKELAAAEANAIRGKALGIVSQFLGKGTDQLLGEVKKELPSIPGVDPVDIADRILGRFIGSDTEPVEPQQIKTEGLNTRATGAPLLLIRYNITQALVESGQLDVNDLPEAIRSSDVPPRLKSPAEFRPSQYNDLADTYKTATGTLPGGKSLEDDYLKAYTEITALDQDKYRADSRDGLKNKLGIS</sequence>
<dbReference type="AlphaFoldDB" id="A0A4R0J0J5"/>
<feature type="domain" description="TPR repeat" evidence="1">
    <location>
        <begin position="224"/>
        <end position="372"/>
    </location>
</feature>
<dbReference type="Pfam" id="PF23275">
    <property type="entry name" value="TPR_23"/>
    <property type="match status" value="1"/>
</dbReference>
<dbReference type="EMBL" id="SJKD01000015">
    <property type="protein sequence ID" value="TCC37478.1"/>
    <property type="molecule type" value="Genomic_DNA"/>
</dbReference>
<protein>
    <recommendedName>
        <fullName evidence="1">TPR repeat domain-containing protein</fullName>
    </recommendedName>
</protein>
<evidence type="ECO:0000313" key="2">
    <source>
        <dbReference type="EMBL" id="TCC37478.1"/>
    </source>
</evidence>